<keyword evidence="4" id="KW-1185">Reference proteome</keyword>
<keyword evidence="3" id="KW-0378">Hydrolase</keyword>
<name>A0A517TUK9_9BACT</name>
<reference evidence="3 4" key="1">
    <citation type="submission" date="2019-02" db="EMBL/GenBank/DDBJ databases">
        <title>Deep-cultivation of Planctomycetes and their phenomic and genomic characterization uncovers novel biology.</title>
        <authorList>
            <person name="Wiegand S."/>
            <person name="Jogler M."/>
            <person name="Boedeker C."/>
            <person name="Pinto D."/>
            <person name="Vollmers J."/>
            <person name="Rivas-Marin E."/>
            <person name="Kohn T."/>
            <person name="Peeters S.H."/>
            <person name="Heuer A."/>
            <person name="Rast P."/>
            <person name="Oberbeckmann S."/>
            <person name="Bunk B."/>
            <person name="Jeske O."/>
            <person name="Meyerdierks A."/>
            <person name="Storesund J.E."/>
            <person name="Kallscheuer N."/>
            <person name="Luecker S."/>
            <person name="Lage O.M."/>
            <person name="Pohl T."/>
            <person name="Merkel B.J."/>
            <person name="Hornburger P."/>
            <person name="Mueller R.-W."/>
            <person name="Bruemmer F."/>
            <person name="Labrenz M."/>
            <person name="Spormann A.M."/>
            <person name="Op den Camp H."/>
            <person name="Overmann J."/>
            <person name="Amann R."/>
            <person name="Jetten M.S.M."/>
            <person name="Mascher T."/>
            <person name="Medema M.H."/>
            <person name="Devos D.P."/>
            <person name="Kaster A.-K."/>
            <person name="Ovreas L."/>
            <person name="Rohde M."/>
            <person name="Galperin M.Y."/>
            <person name="Jogler C."/>
        </authorList>
    </citation>
    <scope>NUCLEOTIDE SEQUENCE [LARGE SCALE GENOMIC DNA]</scope>
    <source>
        <strain evidence="3 4">I41</strain>
    </source>
</reference>
<dbReference type="PANTHER" id="PTHR39452:SF1">
    <property type="entry name" value="CHEY-P PHOSPHATASE CHEX"/>
    <property type="match status" value="1"/>
</dbReference>
<dbReference type="CDD" id="cd17906">
    <property type="entry name" value="CheX"/>
    <property type="match status" value="1"/>
</dbReference>
<dbReference type="EC" id="3.-.-.-" evidence="3"/>
<dbReference type="GO" id="GO:0016787">
    <property type="term" value="F:hydrolase activity"/>
    <property type="evidence" value="ECO:0007669"/>
    <property type="project" value="UniProtKB-KW"/>
</dbReference>
<evidence type="ECO:0000313" key="4">
    <source>
        <dbReference type="Proteomes" id="UP000317909"/>
    </source>
</evidence>
<evidence type="ECO:0000256" key="1">
    <source>
        <dbReference type="ARBA" id="ARBA00022500"/>
    </source>
</evidence>
<dbReference type="Pfam" id="PF13690">
    <property type="entry name" value="CheX"/>
    <property type="match status" value="1"/>
</dbReference>
<feature type="domain" description="Chemotaxis phosphatase CheX-like" evidence="2">
    <location>
        <begin position="42"/>
        <end position="137"/>
    </location>
</feature>
<dbReference type="AlphaFoldDB" id="A0A517TUK9"/>
<gene>
    <name evidence="3" type="primary">cheX_3</name>
    <name evidence="3" type="ORF">I41_12260</name>
</gene>
<dbReference type="OrthoDB" id="9790435at2"/>
<dbReference type="InterPro" id="IPR028976">
    <property type="entry name" value="CheC-like_sf"/>
</dbReference>
<dbReference type="PANTHER" id="PTHR39452">
    <property type="entry name" value="CHEY-P PHOSPHATASE CHEX"/>
    <property type="match status" value="1"/>
</dbReference>
<keyword evidence="1" id="KW-0145">Chemotaxis</keyword>
<dbReference type="GO" id="GO:0006935">
    <property type="term" value="P:chemotaxis"/>
    <property type="evidence" value="ECO:0007669"/>
    <property type="project" value="UniProtKB-KW"/>
</dbReference>
<dbReference type="EMBL" id="CP036339">
    <property type="protein sequence ID" value="QDT72060.1"/>
    <property type="molecule type" value="Genomic_DNA"/>
</dbReference>
<dbReference type="Gene3D" id="3.40.1550.10">
    <property type="entry name" value="CheC-like"/>
    <property type="match status" value="1"/>
</dbReference>
<organism evidence="3 4">
    <name type="scientific">Lacipirellula limnantheis</name>
    <dbReference type="NCBI Taxonomy" id="2528024"/>
    <lineage>
        <taxon>Bacteria</taxon>
        <taxon>Pseudomonadati</taxon>
        <taxon>Planctomycetota</taxon>
        <taxon>Planctomycetia</taxon>
        <taxon>Pirellulales</taxon>
        <taxon>Lacipirellulaceae</taxon>
        <taxon>Lacipirellula</taxon>
    </lineage>
</organism>
<dbReference type="RefSeq" id="WP_145431663.1">
    <property type="nucleotide sequence ID" value="NZ_CP036339.1"/>
</dbReference>
<dbReference type="KEGG" id="llh:I41_12260"/>
<protein>
    <submittedName>
        <fullName evidence="3">CheY-P phosphatase CheX</fullName>
        <ecNumber evidence="3">3.-.-.-</ecNumber>
    </submittedName>
</protein>
<proteinExistence type="predicted"/>
<dbReference type="Proteomes" id="UP000317909">
    <property type="component" value="Chromosome"/>
</dbReference>
<evidence type="ECO:0000259" key="2">
    <source>
        <dbReference type="Pfam" id="PF13690"/>
    </source>
</evidence>
<dbReference type="InterPro" id="IPR028051">
    <property type="entry name" value="CheX-like_dom"/>
</dbReference>
<dbReference type="SUPFAM" id="SSF103039">
    <property type="entry name" value="CheC-like"/>
    <property type="match status" value="1"/>
</dbReference>
<accession>A0A517TUK9</accession>
<dbReference type="InterPro" id="IPR038756">
    <property type="entry name" value="CheX-like"/>
</dbReference>
<sequence>MKAEYINPFVSAAIDVFSTMLQCELTRGKLTIGNGAQPTMDISGVIGLSGRATGTVVLSLDRAVALSATEILLSQKCDSIDGDVIDAVGELTNMVAGRAKAGLEHLAMSLALPTVITGKNHVISFGSATQTLAIPFTCEWGGAVLEVGLVESPEVAAESMLAGAGATA</sequence>
<evidence type="ECO:0000313" key="3">
    <source>
        <dbReference type="EMBL" id="QDT72060.1"/>
    </source>
</evidence>